<organism evidence="3 4">
    <name type="scientific">Trichogramma brassicae</name>
    <dbReference type="NCBI Taxonomy" id="86971"/>
    <lineage>
        <taxon>Eukaryota</taxon>
        <taxon>Metazoa</taxon>
        <taxon>Ecdysozoa</taxon>
        <taxon>Arthropoda</taxon>
        <taxon>Hexapoda</taxon>
        <taxon>Insecta</taxon>
        <taxon>Pterygota</taxon>
        <taxon>Neoptera</taxon>
        <taxon>Endopterygota</taxon>
        <taxon>Hymenoptera</taxon>
        <taxon>Apocrita</taxon>
        <taxon>Proctotrupomorpha</taxon>
        <taxon>Chalcidoidea</taxon>
        <taxon>Trichogrammatidae</taxon>
        <taxon>Trichogramma</taxon>
    </lineage>
</organism>
<feature type="domain" description="Integrase zinc-binding" evidence="2">
    <location>
        <begin position="1512"/>
        <end position="1563"/>
    </location>
</feature>
<dbReference type="InterPro" id="IPR036397">
    <property type="entry name" value="RNaseH_sf"/>
</dbReference>
<keyword evidence="4" id="KW-1185">Reference proteome</keyword>
<dbReference type="GO" id="GO:0042575">
    <property type="term" value="C:DNA polymerase complex"/>
    <property type="evidence" value="ECO:0007669"/>
    <property type="project" value="UniProtKB-ARBA"/>
</dbReference>
<dbReference type="InterPro" id="IPR041588">
    <property type="entry name" value="Integrase_H2C2"/>
</dbReference>
<dbReference type="InterPro" id="IPR008042">
    <property type="entry name" value="Retrotrans_Pao"/>
</dbReference>
<dbReference type="Pfam" id="PF17921">
    <property type="entry name" value="Integrase_H2C2"/>
    <property type="match status" value="1"/>
</dbReference>
<gene>
    <name evidence="3" type="ORF">TBRA_LOCUS6293</name>
</gene>
<feature type="compositionally biased region" description="Polar residues" evidence="1">
    <location>
        <begin position="565"/>
        <end position="582"/>
    </location>
</feature>
<feature type="region of interest" description="Disordered" evidence="1">
    <location>
        <begin position="550"/>
        <end position="582"/>
    </location>
</feature>
<name>A0A6H5IAG2_9HYME</name>
<dbReference type="SUPFAM" id="SSF56672">
    <property type="entry name" value="DNA/RNA polymerases"/>
    <property type="match status" value="1"/>
</dbReference>
<dbReference type="Gene3D" id="3.30.420.10">
    <property type="entry name" value="Ribonuclease H-like superfamily/Ribonuclease H"/>
    <property type="match status" value="1"/>
</dbReference>
<evidence type="ECO:0000313" key="4">
    <source>
        <dbReference type="Proteomes" id="UP000479190"/>
    </source>
</evidence>
<dbReference type="EMBL" id="CADCXV010000740">
    <property type="protein sequence ID" value="CAB0034395.1"/>
    <property type="molecule type" value="Genomic_DNA"/>
</dbReference>
<evidence type="ECO:0000259" key="2">
    <source>
        <dbReference type="Pfam" id="PF17921"/>
    </source>
</evidence>
<dbReference type="InterPro" id="IPR043502">
    <property type="entry name" value="DNA/RNA_pol_sf"/>
</dbReference>
<evidence type="ECO:0000313" key="3">
    <source>
        <dbReference type="EMBL" id="CAB0034395.1"/>
    </source>
</evidence>
<reference evidence="3 4" key="1">
    <citation type="submission" date="2020-02" db="EMBL/GenBank/DDBJ databases">
        <authorList>
            <person name="Ferguson B K."/>
        </authorList>
    </citation>
    <scope>NUCLEOTIDE SEQUENCE [LARGE SCALE GENOMIC DNA]</scope>
</reference>
<sequence length="1802" mass="203220">MLIVIPVRHLCCYDVPRPSRRRGLCSLSLLPVSRRSITPDALLILIQQRNHTTSPASFGFWGGFSALPQVGVSDRMALLSGGRPGRLLADLNTYCAVVAQIITEHRLVSHRARIKTHTRITGRSHCRLPYRDVTCLATVQVQNIVEMEDQLKRAGLIERAYGNFGKLGEKLMTMGACISRMEQLKIRWAEFEAAHKLLQEDPDVDPEDPYFKNDKYDTTYEGFLTNLGRFQDRLLKVKAETLRLGTQPAADGLVNDMDVNRMKLPTIVIGDFSGDIQDWVRFRDTFREMVIERPNLPNIFKMNYLRNYVKGEAAELLQEVPSGGDHFATAWQVLLSHYDNKRLLINKLMTKLMSLPAMANDSATELMRVLNGVRNLLRALKALGSPIDQWDHFTVFLTRSKISPKCQSKWEDSVKQSGDPTEPDTFHNRCKFLEAERNALSLLESTKEYAKKTPQDKSEHKTTASRGQKSSNFVQANQEQSACPVCAEEHTVEQCSKFRKQSVGERKQTLGQKRLCYNCLGTHMLRDCKSTAACFTCNGKHHTLIHAPFKKAGAKGSSEKKRAPSQAQEENTSTSGEVVSPQNVLATASSAAPDENVESLLATASIQVYSSDGQSTIVRALVDQCAQSSFVTKSLCQRLCLKKRRVNVPVSGIGQGLSNSRSEVELAIRPHFPSKFKLTLKAYVLPTITSYQPSCRDTKEWPHLKGLQLADPDFERPGRIDVLLSTQIHARVIQEGLKTGDYDAPIAMKSRLGWILSGRADKPSRGGTIVCLQTNGQLDDLLRSFWEIEEPPRALPWSTEDKLCEEHYKKNTVRLPDGRYQVRLPKKLEAPIDWVNSRQIARSCLLSLERKFSRNPTLRTEYGAAIAHMIESDQMRKVAIEPQDYGSHYFLPHHAVVKESSTTTRVRPVFNASARNAAGHSLNENLMPGLNLLPQLVLVLAHWRCYPIAFVADVSKMYLQVRLHPDDWKLQSILWREDPNQEIDHYVLTTVTFGCEPSAFLANRTLRRLAEDDGDKFPLAPSIIHNEMYMDHVLSGAFDLKTAINKRDQLNSLLASGGFCLVKWMTNDSTLLSSFEPASLAKEATLKVGLGFSVLGLVWEPQSDVFRFNVVLEPLTGPITKRKVLSSIAGMFDPSGWISPVLIPLKIFMQSLWLLTKEWDTPLPAAETEQWRAFEVDLRELSSLTIPRWNGVMSDACLELHGFSDASKFAYAAVLYVRLIYRGQVRVELLASKTKVAPLKTLSIPRLELCAAHLLAKLAASFAATDDFSQAQMHLWSDSKTTLHWIHGLPAKWPVFVANRCADIITHAPQASWHYINTKQNPADVASRGCNVACLSSDRLWWKGPEMLSATIRPWAKEEVDYAQEVPAEDAMVEKTAFVQNTIPLQDCELFNRFSSYTRLRKVMVYCLRFVTKLARQCHLTLALQFTPDVGLEITVAELEQSAHHLCRMTQVALLGEEIKRISNQTELQKGHSLANLSPILRNGLLCVGGRLRYANKSENRKHPIILPATSRLVALLIDYMHQKMFHGGIHLIATHLRQLYWIPRLKVVINARLRRCIVCLRYGAETAFQRMADLPAARVNRCRSFEEAGLDYAGPFPIKASRHRGNYSYKGYFAIFVCMTKAVHLEAVSSYDTKSFLAAFRRFISRRGPCRHLYSDRGTNFVGADAELRRLHSQESGFYKSICAQLRDKHNTTWHFNPPSSPHFGCLWESGVKSVKYHLKRMVGDDLFTFEEFSTLLAQIEAILNSRPLTPLSDTFEPDAVLTPAYPLIGESSVVIAEPPITGKKLSSLERWQRVTQIISF</sequence>
<dbReference type="OrthoDB" id="6777833at2759"/>
<evidence type="ECO:0000256" key="1">
    <source>
        <dbReference type="SAM" id="MobiDB-lite"/>
    </source>
</evidence>
<feature type="compositionally biased region" description="Polar residues" evidence="1">
    <location>
        <begin position="464"/>
        <end position="473"/>
    </location>
</feature>
<feature type="region of interest" description="Disordered" evidence="1">
    <location>
        <begin position="448"/>
        <end position="473"/>
    </location>
</feature>
<dbReference type="Proteomes" id="UP000479190">
    <property type="component" value="Unassembled WGS sequence"/>
</dbReference>
<accession>A0A6H5IAG2</accession>
<dbReference type="Pfam" id="PF03564">
    <property type="entry name" value="DUF1759"/>
    <property type="match status" value="1"/>
</dbReference>
<dbReference type="PANTHER" id="PTHR47331">
    <property type="entry name" value="PHD-TYPE DOMAIN-CONTAINING PROTEIN"/>
    <property type="match status" value="1"/>
</dbReference>
<dbReference type="GO" id="GO:0071897">
    <property type="term" value="P:DNA biosynthetic process"/>
    <property type="evidence" value="ECO:0007669"/>
    <property type="project" value="UniProtKB-ARBA"/>
</dbReference>
<dbReference type="InterPro" id="IPR005312">
    <property type="entry name" value="DUF1759"/>
</dbReference>
<proteinExistence type="predicted"/>
<feature type="compositionally biased region" description="Basic and acidic residues" evidence="1">
    <location>
        <begin position="448"/>
        <end position="462"/>
    </location>
</feature>
<dbReference type="GO" id="GO:0003676">
    <property type="term" value="F:nucleic acid binding"/>
    <property type="evidence" value="ECO:0007669"/>
    <property type="project" value="InterPro"/>
</dbReference>
<dbReference type="PANTHER" id="PTHR47331:SF1">
    <property type="entry name" value="GAG-LIKE PROTEIN"/>
    <property type="match status" value="1"/>
</dbReference>
<protein>
    <recommendedName>
        <fullName evidence="2">Integrase zinc-binding domain-containing protein</fullName>
    </recommendedName>
</protein>
<dbReference type="Pfam" id="PF05380">
    <property type="entry name" value="Peptidase_A17"/>
    <property type="match status" value="1"/>
</dbReference>
<dbReference type="InterPro" id="IPR012337">
    <property type="entry name" value="RNaseH-like_sf"/>
</dbReference>
<dbReference type="SUPFAM" id="SSF53098">
    <property type="entry name" value="Ribonuclease H-like"/>
    <property type="match status" value="1"/>
</dbReference>